<dbReference type="InterPro" id="IPR036291">
    <property type="entry name" value="NAD(P)-bd_dom_sf"/>
</dbReference>
<dbReference type="Pfam" id="PF11066">
    <property type="entry name" value="DUF2867"/>
    <property type="match status" value="1"/>
</dbReference>
<proteinExistence type="predicted"/>
<dbReference type="AlphaFoldDB" id="A0A223MXA6"/>
<feature type="transmembrane region" description="Helical" evidence="1">
    <location>
        <begin position="468"/>
        <end position="490"/>
    </location>
</feature>
<dbReference type="Proteomes" id="UP000215148">
    <property type="component" value="Chromosome 1"/>
</dbReference>
<sequence length="497" mass="55697">MKSPLYGCEHNLTILFEGTVMKKVLVLGASGYVGSQLLPLLLAQGFQVTAAARHIDYLTSRAISHPNLTLRYLDLADKEATLALIPQFELVYFLVHGMAQGHDFVDYELSLAENVKQALKGSQVKHLIYLSAIQPQTGNSEHLKARKMTGDLLRKSPVPVTELRAGVILGPGSAAFEIMRDFVYNLPMLITPKWVDSKANPIALENLNHYLLELAKEQPVAHQLFEVGGPDTLSYREQFAIICQATQKPFRLWSTPLLTPKMASYWLGLVTSVPSNIGRALLAGLDHDYIADSQAIEARYPQSLISYRDVVTNIIEHEGEFTRSQVWGFDPSALQRWQPGFGYYPKQAGATIQTSASAEALWDVIRTIGSRQEGYFFANALWRTREWLDLLFGGGKPVRRSPCGPELQVGDFIDSWKVIRCQPQQFLSLLFGMKGPGLGRLEFTIKDLGETRELNVTAWWHPKGFLGLLYWFAMMPAHLFIFNGMVKAIVKKAQKKS</sequence>
<keyword evidence="1" id="KW-0812">Transmembrane</keyword>
<dbReference type="SUPFAM" id="SSF51735">
    <property type="entry name" value="NAD(P)-binding Rossmann-fold domains"/>
    <property type="match status" value="1"/>
</dbReference>
<organism evidence="3 4">
    <name type="scientific">Vibrio qinghaiensis</name>
    <dbReference type="NCBI Taxonomy" id="2025808"/>
    <lineage>
        <taxon>Bacteria</taxon>
        <taxon>Pseudomonadati</taxon>
        <taxon>Pseudomonadota</taxon>
        <taxon>Gammaproteobacteria</taxon>
        <taxon>Vibrionales</taxon>
        <taxon>Vibrionaceae</taxon>
        <taxon>Vibrio</taxon>
    </lineage>
</organism>
<protein>
    <submittedName>
        <fullName evidence="3">NAD(P)-dependent oxidoreductase</fullName>
    </submittedName>
</protein>
<keyword evidence="1" id="KW-1133">Transmembrane helix</keyword>
<reference evidence="3 4" key="1">
    <citation type="submission" date="2017-08" db="EMBL/GenBank/DDBJ databases">
        <title>The Vibrio qinghaiensis sp.-Q67 is a luminous bacteria isolated firstly from Qinghai lake, Qinghai province, China, which has been proved to be very sensitive to detect environmental and food pollutants. Therefore, complete genome analysis of V. qinghaiensis sp.-Q67 highlights the potential application of this strain on detection of hazards in the contaminated environments.</title>
        <authorList>
            <person name="Gong L."/>
        </authorList>
    </citation>
    <scope>NUCLEOTIDE SEQUENCE [LARGE SCALE GENOMIC DNA]</scope>
    <source>
        <strain evidence="3 4">Q67</strain>
    </source>
</reference>
<gene>
    <name evidence="3" type="ORF">CCZ37_05915</name>
</gene>
<dbReference type="RefSeq" id="WP_094500012.1">
    <property type="nucleotide sequence ID" value="NZ_CAWNHI010000001.1"/>
</dbReference>
<dbReference type="KEGG" id="vqi:CCZ37_05915"/>
<dbReference type="Pfam" id="PF13460">
    <property type="entry name" value="NAD_binding_10"/>
    <property type="match status" value="1"/>
</dbReference>
<dbReference type="EMBL" id="CP022741">
    <property type="protein sequence ID" value="ASU22154.1"/>
    <property type="molecule type" value="Genomic_DNA"/>
</dbReference>
<dbReference type="GO" id="GO:0044877">
    <property type="term" value="F:protein-containing complex binding"/>
    <property type="evidence" value="ECO:0007669"/>
    <property type="project" value="TreeGrafter"/>
</dbReference>
<dbReference type="InterPro" id="IPR021295">
    <property type="entry name" value="DUF2867"/>
</dbReference>
<dbReference type="PANTHER" id="PTHR12126">
    <property type="entry name" value="NADH-UBIQUINONE OXIDOREDUCTASE 39 KDA SUBUNIT-RELATED"/>
    <property type="match status" value="1"/>
</dbReference>
<keyword evidence="4" id="KW-1185">Reference proteome</keyword>
<dbReference type="InterPro" id="IPR051207">
    <property type="entry name" value="ComplexI_NDUFA9_subunit"/>
</dbReference>
<feature type="domain" description="NAD(P)-binding" evidence="2">
    <location>
        <begin position="28"/>
        <end position="166"/>
    </location>
</feature>
<dbReference type="Gene3D" id="3.40.50.720">
    <property type="entry name" value="NAD(P)-binding Rossmann-like Domain"/>
    <property type="match status" value="1"/>
</dbReference>
<evidence type="ECO:0000313" key="4">
    <source>
        <dbReference type="Proteomes" id="UP000215148"/>
    </source>
</evidence>
<name>A0A223MXA6_9VIBR</name>
<evidence type="ECO:0000313" key="3">
    <source>
        <dbReference type="EMBL" id="ASU22154.1"/>
    </source>
</evidence>
<keyword evidence="1" id="KW-0472">Membrane</keyword>
<accession>A0A223MXA6</accession>
<evidence type="ECO:0000256" key="1">
    <source>
        <dbReference type="SAM" id="Phobius"/>
    </source>
</evidence>
<evidence type="ECO:0000259" key="2">
    <source>
        <dbReference type="Pfam" id="PF13460"/>
    </source>
</evidence>
<dbReference type="InterPro" id="IPR016040">
    <property type="entry name" value="NAD(P)-bd_dom"/>
</dbReference>
<dbReference type="PANTHER" id="PTHR12126:SF11">
    <property type="entry name" value="NADH DEHYDROGENASE [UBIQUINONE] 1 ALPHA SUBCOMPLEX SUBUNIT 9, MITOCHONDRIAL"/>
    <property type="match status" value="1"/>
</dbReference>